<evidence type="ECO:0000313" key="1">
    <source>
        <dbReference type="EMBL" id="CAG8502960.1"/>
    </source>
</evidence>
<proteinExistence type="predicted"/>
<protein>
    <submittedName>
        <fullName evidence="1">5093_t:CDS:1</fullName>
    </submittedName>
</protein>
<gene>
    <name evidence="1" type="ORF">SPELUC_LOCUS3103</name>
</gene>
<accession>A0ACA9KZS7</accession>
<evidence type="ECO:0000313" key="2">
    <source>
        <dbReference type="Proteomes" id="UP000789366"/>
    </source>
</evidence>
<comment type="caution">
    <text evidence="1">The sequence shown here is derived from an EMBL/GenBank/DDBJ whole genome shotgun (WGS) entry which is preliminary data.</text>
</comment>
<dbReference type="Proteomes" id="UP000789366">
    <property type="component" value="Unassembled WGS sequence"/>
</dbReference>
<name>A0ACA9KZS7_9GLOM</name>
<sequence length="77" mass="8789">MCENTNTNANLNCQCLNISGINDIICDSDNNEDKNAHIVEVKKFFQHIIDSIKQNRQLLASIKNFKKEYEKAKSLSS</sequence>
<feature type="non-terminal residue" evidence="1">
    <location>
        <position position="77"/>
    </location>
</feature>
<reference evidence="1" key="1">
    <citation type="submission" date="2021-06" db="EMBL/GenBank/DDBJ databases">
        <authorList>
            <person name="Kallberg Y."/>
            <person name="Tangrot J."/>
            <person name="Rosling A."/>
        </authorList>
    </citation>
    <scope>NUCLEOTIDE SEQUENCE</scope>
    <source>
        <strain evidence="1">28 12/20/2015</strain>
    </source>
</reference>
<dbReference type="EMBL" id="CAJVPW010002274">
    <property type="protein sequence ID" value="CAG8502960.1"/>
    <property type="molecule type" value="Genomic_DNA"/>
</dbReference>
<organism evidence="1 2">
    <name type="scientific">Cetraspora pellucida</name>
    <dbReference type="NCBI Taxonomy" id="1433469"/>
    <lineage>
        <taxon>Eukaryota</taxon>
        <taxon>Fungi</taxon>
        <taxon>Fungi incertae sedis</taxon>
        <taxon>Mucoromycota</taxon>
        <taxon>Glomeromycotina</taxon>
        <taxon>Glomeromycetes</taxon>
        <taxon>Diversisporales</taxon>
        <taxon>Gigasporaceae</taxon>
        <taxon>Cetraspora</taxon>
    </lineage>
</organism>
<keyword evidence="2" id="KW-1185">Reference proteome</keyword>